<protein>
    <submittedName>
        <fullName evidence="1">Uncharacterized protein</fullName>
    </submittedName>
</protein>
<evidence type="ECO:0000313" key="2">
    <source>
        <dbReference type="Proteomes" id="UP000886998"/>
    </source>
</evidence>
<comment type="caution">
    <text evidence="1">The sequence shown here is derived from an EMBL/GenBank/DDBJ whole genome shotgun (WGS) entry which is preliminary data.</text>
</comment>
<accession>A0A8X6MBC2</accession>
<dbReference type="Proteomes" id="UP000886998">
    <property type="component" value="Unassembled WGS sequence"/>
</dbReference>
<dbReference type="OrthoDB" id="10068119at2759"/>
<organism evidence="1 2">
    <name type="scientific">Trichonephila inaurata madagascariensis</name>
    <dbReference type="NCBI Taxonomy" id="2747483"/>
    <lineage>
        <taxon>Eukaryota</taxon>
        <taxon>Metazoa</taxon>
        <taxon>Ecdysozoa</taxon>
        <taxon>Arthropoda</taxon>
        <taxon>Chelicerata</taxon>
        <taxon>Arachnida</taxon>
        <taxon>Araneae</taxon>
        <taxon>Araneomorphae</taxon>
        <taxon>Entelegynae</taxon>
        <taxon>Araneoidea</taxon>
        <taxon>Nephilidae</taxon>
        <taxon>Trichonephila</taxon>
        <taxon>Trichonephila inaurata</taxon>
    </lineage>
</organism>
<dbReference type="EMBL" id="BMAV01025131">
    <property type="protein sequence ID" value="GFS38740.1"/>
    <property type="molecule type" value="Genomic_DNA"/>
</dbReference>
<dbReference type="AlphaFoldDB" id="A0A8X6MBC2"/>
<sequence>MTKPTPYRLRSSSAQSSRICSCFLHCVLIFLLCSIAMCMEFSLSDTSSTSYDQVPCSVFCDCLGPEFAVQADCSNRTLTAVPADLSHGTVKL</sequence>
<proteinExistence type="predicted"/>
<evidence type="ECO:0000313" key="1">
    <source>
        <dbReference type="EMBL" id="GFS38740.1"/>
    </source>
</evidence>
<reference evidence="1" key="1">
    <citation type="submission" date="2020-08" db="EMBL/GenBank/DDBJ databases">
        <title>Multicomponent nature underlies the extraordinary mechanical properties of spider dragline silk.</title>
        <authorList>
            <person name="Kono N."/>
            <person name="Nakamura H."/>
            <person name="Mori M."/>
            <person name="Yoshida Y."/>
            <person name="Ohtoshi R."/>
            <person name="Malay A.D."/>
            <person name="Moran D.A.P."/>
            <person name="Tomita M."/>
            <person name="Numata K."/>
            <person name="Arakawa K."/>
        </authorList>
    </citation>
    <scope>NUCLEOTIDE SEQUENCE</scope>
</reference>
<name>A0A8X6MBC2_9ARAC</name>
<keyword evidence="2" id="KW-1185">Reference proteome</keyword>
<gene>
    <name evidence="1" type="primary">AVEN_179633_1</name>
    <name evidence="1" type="ORF">TNIN_322411</name>
</gene>